<gene>
    <name evidence="1" type="ORF">FCL42_14515</name>
</gene>
<comment type="caution">
    <text evidence="1">The sequence shown here is derived from an EMBL/GenBank/DDBJ whole genome shotgun (WGS) entry which is preliminary data.</text>
</comment>
<name>A0A4U1BNE4_9GAMM</name>
<dbReference type="Proteomes" id="UP000305675">
    <property type="component" value="Unassembled WGS sequence"/>
</dbReference>
<dbReference type="OrthoDB" id="4205565at2"/>
<accession>A0A4U1BNE4</accession>
<organism evidence="1 2">
    <name type="scientific">Ferrimonas aestuarii</name>
    <dbReference type="NCBI Taxonomy" id="2569539"/>
    <lineage>
        <taxon>Bacteria</taxon>
        <taxon>Pseudomonadati</taxon>
        <taxon>Pseudomonadota</taxon>
        <taxon>Gammaproteobacteria</taxon>
        <taxon>Alteromonadales</taxon>
        <taxon>Ferrimonadaceae</taxon>
        <taxon>Ferrimonas</taxon>
    </lineage>
</organism>
<evidence type="ECO:0000313" key="2">
    <source>
        <dbReference type="Proteomes" id="UP000305675"/>
    </source>
</evidence>
<proteinExistence type="predicted"/>
<reference evidence="1 2" key="1">
    <citation type="submission" date="2019-04" db="EMBL/GenBank/DDBJ databases">
        <authorList>
            <person name="Hwang J.C."/>
        </authorList>
    </citation>
    <scope>NUCLEOTIDE SEQUENCE [LARGE SCALE GENOMIC DNA]</scope>
    <source>
        <strain evidence="1 2">IMCC35002</strain>
    </source>
</reference>
<protein>
    <submittedName>
        <fullName evidence="1">Uncharacterized protein</fullName>
    </submittedName>
</protein>
<dbReference type="RefSeq" id="WP_136864149.1">
    <property type="nucleotide sequence ID" value="NZ_SWCJ01000012.1"/>
</dbReference>
<dbReference type="EMBL" id="SWCJ01000012">
    <property type="protein sequence ID" value="TKB53282.1"/>
    <property type="molecule type" value="Genomic_DNA"/>
</dbReference>
<dbReference type="AlphaFoldDB" id="A0A4U1BNE4"/>
<keyword evidence="2" id="KW-1185">Reference proteome</keyword>
<evidence type="ECO:0000313" key="1">
    <source>
        <dbReference type="EMBL" id="TKB53282.1"/>
    </source>
</evidence>
<sequence>MNPTKESFLKDVTNHQLTVLLNNGVYRHIRLMEPGCSNMYFDIVTYPGYLVFCGDMGSYVFTRVQDMFTFFRGDEPNPRYWSEKLEAVDSSSSGKRSGDCKDFEWEVFERDLLELCDSLEQKAWLSEELSGADQDEYGAVEFLRNFDDDNEVNLSLTDDWGCIPDGKVWSYRFLWACFAIPWAIEQFDLKVESEAA</sequence>